<feature type="domain" description="AIG1-type G" evidence="17">
    <location>
        <begin position="241"/>
        <end position="440"/>
    </location>
</feature>
<evidence type="ECO:0000256" key="13">
    <source>
        <dbReference type="ARBA" id="ARBA00056809"/>
    </source>
</evidence>
<protein>
    <recommendedName>
        <fullName evidence="14">GTPase IMAP family member 8</fullName>
    </recommendedName>
    <alternativeName>
        <fullName evidence="15">Immune-associated nucleotide-binding protein 9</fullName>
    </alternativeName>
</protein>
<keyword evidence="6" id="KW-0963">Cytoplasm</keyword>
<dbReference type="InterPro" id="IPR027417">
    <property type="entry name" value="P-loop_NTPase"/>
</dbReference>
<keyword evidence="8" id="KW-0547">Nucleotide-binding</keyword>
<feature type="domain" description="AIG1-type G" evidence="17">
    <location>
        <begin position="698"/>
        <end position="897"/>
    </location>
</feature>
<feature type="domain" description="AIG1-type G" evidence="17">
    <location>
        <begin position="15"/>
        <end position="205"/>
    </location>
</feature>
<evidence type="ECO:0000256" key="4">
    <source>
        <dbReference type="ARBA" id="ARBA00004555"/>
    </source>
</evidence>
<keyword evidence="19" id="KW-1185">Reference proteome</keyword>
<comment type="function">
    <text evidence="13">Exerts an anti-apoptotic effect in the immune system and is involved in responses to infections.</text>
</comment>
<name>A0AAD6AY72_9TELE</name>
<dbReference type="EMBL" id="JAPTMU010000013">
    <property type="protein sequence ID" value="KAJ4932963.1"/>
    <property type="molecule type" value="Genomic_DNA"/>
</dbReference>
<evidence type="ECO:0000256" key="9">
    <source>
        <dbReference type="ARBA" id="ARBA00022824"/>
    </source>
</evidence>
<evidence type="ECO:0000256" key="11">
    <source>
        <dbReference type="ARBA" id="ARBA00023128"/>
    </source>
</evidence>
<evidence type="ECO:0000256" key="14">
    <source>
        <dbReference type="ARBA" id="ARBA00073539"/>
    </source>
</evidence>
<dbReference type="GO" id="GO:0005525">
    <property type="term" value="F:GTP binding"/>
    <property type="evidence" value="ECO:0007669"/>
    <property type="project" value="UniProtKB-KW"/>
</dbReference>
<keyword evidence="10" id="KW-0333">Golgi apparatus</keyword>
<dbReference type="GO" id="GO:0005829">
    <property type="term" value="C:cytosol"/>
    <property type="evidence" value="ECO:0007669"/>
    <property type="project" value="UniProtKB-SubCell"/>
</dbReference>
<evidence type="ECO:0000313" key="19">
    <source>
        <dbReference type="Proteomes" id="UP001219934"/>
    </source>
</evidence>
<dbReference type="InterPro" id="IPR045058">
    <property type="entry name" value="GIMA/IAN/Toc"/>
</dbReference>
<evidence type="ECO:0000256" key="2">
    <source>
        <dbReference type="ARBA" id="ARBA00004240"/>
    </source>
</evidence>
<keyword evidence="11" id="KW-0496">Mitochondrion</keyword>
<evidence type="ECO:0000256" key="10">
    <source>
        <dbReference type="ARBA" id="ARBA00023034"/>
    </source>
</evidence>
<dbReference type="GO" id="GO:0005739">
    <property type="term" value="C:mitochondrion"/>
    <property type="evidence" value="ECO:0007669"/>
    <property type="project" value="UniProtKB-SubCell"/>
</dbReference>
<organism evidence="18 19">
    <name type="scientific">Pogonophryne albipinna</name>
    <dbReference type="NCBI Taxonomy" id="1090488"/>
    <lineage>
        <taxon>Eukaryota</taxon>
        <taxon>Metazoa</taxon>
        <taxon>Chordata</taxon>
        <taxon>Craniata</taxon>
        <taxon>Vertebrata</taxon>
        <taxon>Euteleostomi</taxon>
        <taxon>Actinopterygii</taxon>
        <taxon>Neopterygii</taxon>
        <taxon>Teleostei</taxon>
        <taxon>Neoteleostei</taxon>
        <taxon>Acanthomorphata</taxon>
        <taxon>Eupercaria</taxon>
        <taxon>Perciformes</taxon>
        <taxon>Notothenioidei</taxon>
        <taxon>Pogonophryne</taxon>
    </lineage>
</organism>
<dbReference type="Proteomes" id="UP001219934">
    <property type="component" value="Unassembled WGS sequence"/>
</dbReference>
<evidence type="ECO:0000256" key="15">
    <source>
        <dbReference type="ARBA" id="ARBA00077278"/>
    </source>
</evidence>
<dbReference type="GO" id="GO:0005783">
    <property type="term" value="C:endoplasmic reticulum"/>
    <property type="evidence" value="ECO:0007669"/>
    <property type="project" value="UniProtKB-SubCell"/>
</dbReference>
<comment type="similarity">
    <text evidence="5">Belongs to the TRAFAC class TrmE-Era-EngA-EngB-Septin-like GTPase superfamily. AIG1/Toc34/Toc159-like paraseptin GTPase family. IAN subfamily.</text>
</comment>
<reference evidence="18" key="1">
    <citation type="submission" date="2022-11" db="EMBL/GenBank/DDBJ databases">
        <title>Chromosome-level genome of Pogonophryne albipinna.</title>
        <authorList>
            <person name="Jo E."/>
        </authorList>
    </citation>
    <scope>NUCLEOTIDE SEQUENCE</scope>
    <source>
        <strain evidence="18">SGF0006</strain>
        <tissue evidence="18">Muscle</tissue>
    </source>
</reference>
<proteinExistence type="inferred from homology"/>
<evidence type="ECO:0000256" key="16">
    <source>
        <dbReference type="SAM" id="MobiDB-lite"/>
    </source>
</evidence>
<comment type="subcellular location">
    <subcellularLocation>
        <location evidence="3">Cytoplasm</location>
        <location evidence="3">Cytosol</location>
    </subcellularLocation>
    <subcellularLocation>
        <location evidence="2">Endoplasmic reticulum</location>
    </subcellularLocation>
    <subcellularLocation>
        <location evidence="4">Golgi apparatus</location>
    </subcellularLocation>
    <subcellularLocation>
        <location evidence="1">Mitochondrion</location>
    </subcellularLocation>
</comment>
<dbReference type="Pfam" id="PF04548">
    <property type="entry name" value="AIG1"/>
    <property type="match status" value="5"/>
</dbReference>
<evidence type="ECO:0000313" key="18">
    <source>
        <dbReference type="EMBL" id="KAJ4932963.1"/>
    </source>
</evidence>
<feature type="domain" description="AIG1-type G" evidence="17">
    <location>
        <begin position="472"/>
        <end position="662"/>
    </location>
</feature>
<accession>A0AAD6AY72</accession>
<dbReference type="PANTHER" id="PTHR10903:SF170">
    <property type="entry name" value="GTPASE IMAP FAMILY MEMBER 7"/>
    <property type="match status" value="1"/>
</dbReference>
<evidence type="ECO:0000256" key="5">
    <source>
        <dbReference type="ARBA" id="ARBA00008535"/>
    </source>
</evidence>
<evidence type="ECO:0000256" key="1">
    <source>
        <dbReference type="ARBA" id="ARBA00004173"/>
    </source>
</evidence>
<dbReference type="Gene3D" id="3.40.50.300">
    <property type="entry name" value="P-loop containing nucleotide triphosphate hydrolases"/>
    <property type="match status" value="5"/>
</dbReference>
<evidence type="ECO:0000256" key="3">
    <source>
        <dbReference type="ARBA" id="ARBA00004514"/>
    </source>
</evidence>
<comment type="caution">
    <text evidence="18">The sequence shown here is derived from an EMBL/GenBank/DDBJ whole genome shotgun (WGS) entry which is preliminary data.</text>
</comment>
<sequence>MQDEAFGVRGVFEAKPALNLVLCERRGAGKTSAAEAILGQRELPSVSNSSECVKHQGEVCGRRVSLVELPALCGKPQKEVMEESSRCISLCDPEGVHAFILVLPVGPLTDEDKGELETLQNTFSSRVNDFTLILSTVESDPTAPAVVNFLKENKDIQDLRQRCGGRHVVLNIKDQQQIPELLDAVQEMRGKGSRSFTKDMFTKAQMEKFVELNNTNRRLKDEHQDIKKKSQEGDVDESQNRECLRMVLIGKTGSGMSATGNTILGGKYFKSSVSSMSVTKFCKKETGEIDGRPIAVVDTPGLFDTTLSNDVVQEELGKCISLSSPGPHVFLLVLQIGRFTQKEKDTVELIKTFFGKRSGDFFIIIFTRGDDLKGRTIESYIQSDDLLKKLISDCGGRYQVFNNNDQTDRRQVRELMEKTNKMLKENGSSCFTSEMFQEAESESKGRLKFGFIAEFDVSRMEAKRISPVSEAKPALNLVLCERRGAGKTSAAEAILGQRELPSVSNSSECVKHQGEVCGRRVSLVELPALCGKPQEEVMEESSRCISLCDPEGVHAFILVLPVGLLTDEDKGEIETLQNTFSSRVNDFTLILSTVESDPTAPAVVNFLKENKDIQEFRQSCGGRHVVLNIKDQQQIPELLDAVEEMRGTRSRSFTKDMFTKAQVEKVVELDNTNRRLKDEHQDIKKKSQEGDVDESQNRECLRMVLIGKTGSGMSATGNTILGGEYFKSSVSSKSVTKFCTKATGEIEGRPVAVVDTPGLFDTTLSNDVVHEEMGKCMSLLSPGPHVFLLALSIGRFTQKEKDTVELIKKCFGKRSGDFIIIIFTRGDDLKGQTIESYIQSNDLLKKLISDCGGRYQVFNNKDQNDRRQVRELMEKTNQMLKENAQSESKGRLKFGFIAELTFHGWKQRGSHLVSFFNQAFGFPAEVDFSCSDIMATASTVSEAKPALNLVLCERRGAGKTSAAEAILGVHAFILVLPVGPLTDEDKGELETLQNTFSSRVNDFTLILSTVESDPTAPAVVNFLKENKDIQELRQSCGGRHVVLNIKDQQQIPELLDAVQEMRGKGSRSFTKDMFTKAQVEKVVELDNTNRRLKDEHQDIKKKSQEGDVDESQKQRVSQDGADWEDWQWNECNWKHHFGRKIF</sequence>
<evidence type="ECO:0000256" key="8">
    <source>
        <dbReference type="ARBA" id="ARBA00022741"/>
    </source>
</evidence>
<evidence type="ECO:0000256" key="7">
    <source>
        <dbReference type="ARBA" id="ARBA00022737"/>
    </source>
</evidence>
<keyword evidence="9" id="KW-0256">Endoplasmic reticulum</keyword>
<evidence type="ECO:0000256" key="6">
    <source>
        <dbReference type="ARBA" id="ARBA00022490"/>
    </source>
</evidence>
<keyword evidence="12" id="KW-0342">GTP-binding</keyword>
<dbReference type="PANTHER" id="PTHR10903">
    <property type="entry name" value="GTPASE, IMAP FAMILY MEMBER-RELATED"/>
    <property type="match status" value="1"/>
</dbReference>
<dbReference type="CDD" id="cd01852">
    <property type="entry name" value="AIG1"/>
    <property type="match status" value="2"/>
</dbReference>
<feature type="compositionally biased region" description="Basic and acidic residues" evidence="16">
    <location>
        <begin position="1093"/>
        <end position="1113"/>
    </location>
</feature>
<dbReference type="InterPro" id="IPR006703">
    <property type="entry name" value="G_AIG1"/>
</dbReference>
<gene>
    <name evidence="18" type="ORF">JOQ06_029801</name>
</gene>
<feature type="region of interest" description="Disordered" evidence="16">
    <location>
        <begin position="1093"/>
        <end position="1121"/>
    </location>
</feature>
<dbReference type="SUPFAM" id="SSF52540">
    <property type="entry name" value="P-loop containing nucleoside triphosphate hydrolases"/>
    <property type="match status" value="4"/>
</dbReference>
<evidence type="ECO:0000256" key="12">
    <source>
        <dbReference type="ARBA" id="ARBA00023134"/>
    </source>
</evidence>
<dbReference type="FunFam" id="3.40.50.300:FF:000536">
    <property type="entry name" value="GTPase IMAP family member 8"/>
    <property type="match status" value="2"/>
</dbReference>
<keyword evidence="7" id="KW-0677">Repeat</keyword>
<dbReference type="PROSITE" id="PS51720">
    <property type="entry name" value="G_AIG1"/>
    <property type="match status" value="4"/>
</dbReference>
<evidence type="ECO:0000259" key="17">
    <source>
        <dbReference type="PROSITE" id="PS51720"/>
    </source>
</evidence>
<dbReference type="GO" id="GO:0005794">
    <property type="term" value="C:Golgi apparatus"/>
    <property type="evidence" value="ECO:0007669"/>
    <property type="project" value="UniProtKB-SubCell"/>
</dbReference>
<dbReference type="AlphaFoldDB" id="A0AAD6AY72"/>